<accession>A0ABR2M927</accession>
<dbReference type="EMBL" id="JBBWWR010000010">
    <property type="protein sequence ID" value="KAK8960674.1"/>
    <property type="molecule type" value="Genomic_DNA"/>
</dbReference>
<protein>
    <submittedName>
        <fullName evidence="2">Uncharacterized protein</fullName>
    </submittedName>
</protein>
<name>A0ABR2M927_9ASPA</name>
<proteinExistence type="predicted"/>
<evidence type="ECO:0000313" key="2">
    <source>
        <dbReference type="EMBL" id="KAK8960674.1"/>
    </source>
</evidence>
<dbReference type="Proteomes" id="UP001412067">
    <property type="component" value="Unassembled WGS sequence"/>
</dbReference>
<evidence type="ECO:0000256" key="1">
    <source>
        <dbReference type="SAM" id="Phobius"/>
    </source>
</evidence>
<evidence type="ECO:0000313" key="3">
    <source>
        <dbReference type="Proteomes" id="UP001412067"/>
    </source>
</evidence>
<gene>
    <name evidence="2" type="ORF">KSP40_PGU001442</name>
</gene>
<keyword evidence="1" id="KW-1133">Transmembrane helix</keyword>
<keyword evidence="1" id="KW-0812">Transmembrane</keyword>
<feature type="transmembrane region" description="Helical" evidence="1">
    <location>
        <begin position="171"/>
        <end position="194"/>
    </location>
</feature>
<keyword evidence="3" id="KW-1185">Reference proteome</keyword>
<sequence length="284" mass="31892">MAGGAGCCLTGPHRRWTTSAYPHRCCRRPATQAVGSDQAVVGFAGGCGSIVKARRLGRRRRFTGETNRNKEKEVAGERRRMMELQVAEEENGAVVEEEEYLLWVTLLLHRASLPLSFLSSVCFPRALHWSVFTSAVFSKYTAADQARGSSFYSRYTVPDLERGYTFDGINYLLWVTLLLHLASLPLSFLSSVYFSRALHWPVFTSAVFSRYTAADQARGSSFYSRYTAADQERGYTFDCINTFSCYLLSVSVFVVVLCYFLLQRILITKAKFLSSGLDAIECPC</sequence>
<keyword evidence="1" id="KW-0472">Membrane</keyword>
<organism evidence="2 3">
    <name type="scientific">Platanthera guangdongensis</name>
    <dbReference type="NCBI Taxonomy" id="2320717"/>
    <lineage>
        <taxon>Eukaryota</taxon>
        <taxon>Viridiplantae</taxon>
        <taxon>Streptophyta</taxon>
        <taxon>Embryophyta</taxon>
        <taxon>Tracheophyta</taxon>
        <taxon>Spermatophyta</taxon>
        <taxon>Magnoliopsida</taxon>
        <taxon>Liliopsida</taxon>
        <taxon>Asparagales</taxon>
        <taxon>Orchidaceae</taxon>
        <taxon>Orchidoideae</taxon>
        <taxon>Orchideae</taxon>
        <taxon>Orchidinae</taxon>
        <taxon>Platanthera</taxon>
    </lineage>
</organism>
<feature type="transmembrane region" description="Helical" evidence="1">
    <location>
        <begin position="240"/>
        <end position="262"/>
    </location>
</feature>
<comment type="caution">
    <text evidence="2">The sequence shown here is derived from an EMBL/GenBank/DDBJ whole genome shotgun (WGS) entry which is preliminary data.</text>
</comment>
<reference evidence="2 3" key="1">
    <citation type="journal article" date="2022" name="Nat. Plants">
        <title>Genomes of leafy and leafless Platanthera orchids illuminate the evolution of mycoheterotrophy.</title>
        <authorList>
            <person name="Li M.H."/>
            <person name="Liu K.W."/>
            <person name="Li Z."/>
            <person name="Lu H.C."/>
            <person name="Ye Q.L."/>
            <person name="Zhang D."/>
            <person name="Wang J.Y."/>
            <person name="Li Y.F."/>
            <person name="Zhong Z.M."/>
            <person name="Liu X."/>
            <person name="Yu X."/>
            <person name="Liu D.K."/>
            <person name="Tu X.D."/>
            <person name="Liu B."/>
            <person name="Hao Y."/>
            <person name="Liao X.Y."/>
            <person name="Jiang Y.T."/>
            <person name="Sun W.H."/>
            <person name="Chen J."/>
            <person name="Chen Y.Q."/>
            <person name="Ai Y."/>
            <person name="Zhai J.W."/>
            <person name="Wu S.S."/>
            <person name="Zhou Z."/>
            <person name="Hsiao Y.Y."/>
            <person name="Wu W.L."/>
            <person name="Chen Y.Y."/>
            <person name="Lin Y.F."/>
            <person name="Hsu J.L."/>
            <person name="Li C.Y."/>
            <person name="Wang Z.W."/>
            <person name="Zhao X."/>
            <person name="Zhong W.Y."/>
            <person name="Ma X.K."/>
            <person name="Ma L."/>
            <person name="Huang J."/>
            <person name="Chen G.Z."/>
            <person name="Huang M.Z."/>
            <person name="Huang L."/>
            <person name="Peng D.H."/>
            <person name="Luo Y.B."/>
            <person name="Zou S.Q."/>
            <person name="Chen S.P."/>
            <person name="Lan S."/>
            <person name="Tsai W.C."/>
            <person name="Van de Peer Y."/>
            <person name="Liu Z.J."/>
        </authorList>
    </citation>
    <scope>NUCLEOTIDE SEQUENCE [LARGE SCALE GENOMIC DNA]</scope>
    <source>
        <strain evidence="2">Lor288</strain>
    </source>
</reference>